<evidence type="ECO:0000256" key="1">
    <source>
        <dbReference type="SAM" id="MobiDB-lite"/>
    </source>
</evidence>
<evidence type="ECO:0000313" key="2">
    <source>
        <dbReference type="EMBL" id="CAM00113.1"/>
    </source>
</evidence>
<gene>
    <name evidence="2" type="ordered locus">SACE_0772</name>
</gene>
<dbReference type="AlphaFoldDB" id="A4F7T9"/>
<evidence type="ECO:0000313" key="3">
    <source>
        <dbReference type="Proteomes" id="UP000006728"/>
    </source>
</evidence>
<name>A4F7T9_SACEN</name>
<dbReference type="EMBL" id="AM420293">
    <property type="protein sequence ID" value="CAM00113.1"/>
    <property type="molecule type" value="Genomic_DNA"/>
</dbReference>
<keyword evidence="3" id="KW-1185">Reference proteome</keyword>
<feature type="compositionally biased region" description="Acidic residues" evidence="1">
    <location>
        <begin position="1"/>
        <end position="31"/>
    </location>
</feature>
<proteinExistence type="predicted"/>
<protein>
    <submittedName>
        <fullName evidence="2">Uncharacterized protein</fullName>
    </submittedName>
</protein>
<sequence>MLLEPELDDDEELLDEDDESLDVDEPVEPELPDPLLPDPELLLLDRLSVR</sequence>
<dbReference type="Proteomes" id="UP000006728">
    <property type="component" value="Chromosome"/>
</dbReference>
<reference evidence="2 3" key="1">
    <citation type="journal article" date="2007" name="Nat. Biotechnol.">
        <title>Complete genome sequence of the erythromycin-producing bacterium Saccharopolyspora erythraea NRRL23338.</title>
        <authorList>
            <person name="Oliynyk M."/>
            <person name="Samborskyy M."/>
            <person name="Lester J.B."/>
            <person name="Mironenko T."/>
            <person name="Scott N."/>
            <person name="Dickens S."/>
            <person name="Haydock S.F."/>
            <person name="Leadlay P.F."/>
        </authorList>
    </citation>
    <scope>NUCLEOTIDE SEQUENCE [LARGE SCALE GENOMIC DNA]</scope>
    <source>
        <strain evidence="3">ATCC 11635 / DSM 40517 / JCM 4748 / NBRC 13426 / NCIMB 8594 / NRRL 2338</strain>
    </source>
</reference>
<accession>A4F7T9</accession>
<feature type="region of interest" description="Disordered" evidence="1">
    <location>
        <begin position="1"/>
        <end position="38"/>
    </location>
</feature>
<organism evidence="2 3">
    <name type="scientific">Saccharopolyspora erythraea (strain ATCC 11635 / DSM 40517 / JCM 4748 / NBRC 13426 / NCIMB 8594 / NRRL 2338)</name>
    <dbReference type="NCBI Taxonomy" id="405948"/>
    <lineage>
        <taxon>Bacteria</taxon>
        <taxon>Bacillati</taxon>
        <taxon>Actinomycetota</taxon>
        <taxon>Actinomycetes</taxon>
        <taxon>Pseudonocardiales</taxon>
        <taxon>Pseudonocardiaceae</taxon>
        <taxon>Saccharopolyspora</taxon>
    </lineage>
</organism>
<dbReference type="KEGG" id="sen:SACE_0772"/>
<dbReference type="HOGENOM" id="CLU_3122365_0_0_11"/>